<accession>A0A6J3M8M9</accession>
<feature type="transmembrane region" description="Helical" evidence="5">
    <location>
        <begin position="473"/>
        <end position="496"/>
    </location>
</feature>
<evidence type="ECO:0000256" key="3">
    <source>
        <dbReference type="ARBA" id="ARBA00022989"/>
    </source>
</evidence>
<evidence type="ECO:0000256" key="5">
    <source>
        <dbReference type="SAM" id="Phobius"/>
    </source>
</evidence>
<sequence length="638" mass="71327">MSPKVEPRSRVARWLWRDHPLDFGAGFPETGASTESHRVFLEAVNGSAFNWLVFIVAASGFLTDAYNLFSSNVILPALSYVYHEEADFQFTFNAMTLGASAIGQVVFGIAADVYGRKALYGVELLIVIISTIGLLQCSRGYVNPLEPGQSTWDITGWLLFWRCIMGFGIGAEYPLSACIGAEWSSTRSRGRLMAAIFLMQPLGQLCAYGAGLTALQWTKGNSRTDIDMFWRYVIGIGCLPTLVALAFRLYMPESGRYIYDVERKYARRTDTDSIHRTDANDQEESVSRAKNDLTKGTFKQFQLECLRTYLFDGRRNWVILLGTSMCWLLLDVAFYGLGFNNPSVLSKLWASKDLTFMANGSTPTWFRDSILQPQTIDVIYSNGTSGTLQRNATWPDNVESTPLIKNVLCENMTNAIYTVVIPSILGLIFLIMLINKIDRKRLLTITFSILAVLLFVASFSFDSLFHKEERHVLLIVLWVFISFFFSFGPNTLTFIIPAEVFPTEYRCTFYGIAAAAGKVGSVIAQAIARAVRPSQEERNNLDAGTSNDKFKWLLLCFSICMALGAIFSELCIPRVQERSSTTPGFPLENISLEDLASGRKEQTRQDDTEIGLEQRPVSEVSTAEIALRAESIIAKRPP</sequence>
<evidence type="ECO:0000256" key="1">
    <source>
        <dbReference type="ARBA" id="ARBA00004141"/>
    </source>
</evidence>
<feature type="transmembrane region" description="Helical" evidence="5">
    <location>
        <begin position="415"/>
        <end position="435"/>
    </location>
</feature>
<evidence type="ECO:0000256" key="4">
    <source>
        <dbReference type="ARBA" id="ARBA00023136"/>
    </source>
</evidence>
<feature type="transmembrane region" description="Helical" evidence="5">
    <location>
        <begin position="192"/>
        <end position="217"/>
    </location>
</feature>
<dbReference type="RefSeq" id="XP_033461264.1">
    <property type="nucleotide sequence ID" value="XM_033608403.1"/>
</dbReference>
<keyword evidence="2 5" id="KW-0812">Transmembrane</keyword>
<dbReference type="Gene3D" id="1.20.1250.20">
    <property type="entry name" value="MFS general substrate transporter like domains"/>
    <property type="match status" value="2"/>
</dbReference>
<reference evidence="8" key="3">
    <citation type="submission" date="2025-08" db="UniProtKB">
        <authorList>
            <consortium name="RefSeq"/>
        </authorList>
    </citation>
    <scope>IDENTIFICATION</scope>
    <source>
        <strain evidence="8">CBS 342.82</strain>
    </source>
</reference>
<evidence type="ECO:0000259" key="6">
    <source>
        <dbReference type="PROSITE" id="PS50850"/>
    </source>
</evidence>
<feature type="transmembrane region" description="Helical" evidence="5">
    <location>
        <begin position="48"/>
        <end position="69"/>
    </location>
</feature>
<dbReference type="AlphaFoldDB" id="A0A6J3M8M9"/>
<dbReference type="Proteomes" id="UP000504637">
    <property type="component" value="Unplaced"/>
</dbReference>
<keyword evidence="7" id="KW-1185">Reference proteome</keyword>
<dbReference type="SUPFAM" id="SSF103473">
    <property type="entry name" value="MFS general substrate transporter"/>
    <property type="match status" value="1"/>
</dbReference>
<protein>
    <submittedName>
        <fullName evidence="8">MFS general substrate transporter</fullName>
    </submittedName>
</protein>
<feature type="domain" description="Major facilitator superfamily (MFS) profile" evidence="6">
    <location>
        <begin position="53"/>
        <end position="576"/>
    </location>
</feature>
<feature type="transmembrane region" description="Helical" evidence="5">
    <location>
        <begin position="229"/>
        <end position="250"/>
    </location>
</feature>
<feature type="transmembrane region" description="Helical" evidence="5">
    <location>
        <begin position="442"/>
        <end position="461"/>
    </location>
</feature>
<feature type="transmembrane region" description="Helical" evidence="5">
    <location>
        <begin position="89"/>
        <end position="111"/>
    </location>
</feature>
<name>A0A6J3M8M9_9PEZI</name>
<feature type="transmembrane region" description="Helical" evidence="5">
    <location>
        <begin position="552"/>
        <end position="572"/>
    </location>
</feature>
<evidence type="ECO:0000313" key="8">
    <source>
        <dbReference type="RefSeq" id="XP_033461264.1"/>
    </source>
</evidence>
<dbReference type="PROSITE" id="PS00217">
    <property type="entry name" value="SUGAR_TRANSPORT_2"/>
    <property type="match status" value="1"/>
</dbReference>
<feature type="transmembrane region" description="Helical" evidence="5">
    <location>
        <begin position="154"/>
        <end position="171"/>
    </location>
</feature>
<reference evidence="8" key="2">
    <citation type="submission" date="2020-04" db="EMBL/GenBank/DDBJ databases">
        <authorList>
            <consortium name="NCBI Genome Project"/>
        </authorList>
    </citation>
    <scope>NUCLEOTIDE SEQUENCE</scope>
    <source>
        <strain evidence="8">CBS 342.82</strain>
    </source>
</reference>
<keyword evidence="4 5" id="KW-0472">Membrane</keyword>
<dbReference type="InterPro" id="IPR005828">
    <property type="entry name" value="MFS_sugar_transport-like"/>
</dbReference>
<dbReference type="Pfam" id="PF00083">
    <property type="entry name" value="Sugar_tr"/>
    <property type="match status" value="2"/>
</dbReference>
<dbReference type="GeneID" id="54366203"/>
<feature type="transmembrane region" description="Helical" evidence="5">
    <location>
        <begin position="118"/>
        <end position="142"/>
    </location>
</feature>
<dbReference type="PROSITE" id="PS50850">
    <property type="entry name" value="MFS"/>
    <property type="match status" value="1"/>
</dbReference>
<evidence type="ECO:0000256" key="2">
    <source>
        <dbReference type="ARBA" id="ARBA00022692"/>
    </source>
</evidence>
<dbReference type="InterPro" id="IPR020846">
    <property type="entry name" value="MFS_dom"/>
</dbReference>
<dbReference type="InterPro" id="IPR005829">
    <property type="entry name" value="Sugar_transporter_CS"/>
</dbReference>
<reference evidence="8" key="1">
    <citation type="submission" date="2020-01" db="EMBL/GenBank/DDBJ databases">
        <authorList>
            <consortium name="DOE Joint Genome Institute"/>
            <person name="Haridas S."/>
            <person name="Albert R."/>
            <person name="Binder M."/>
            <person name="Bloem J."/>
            <person name="Labutti K."/>
            <person name="Salamov A."/>
            <person name="Andreopoulos B."/>
            <person name="Baker S.E."/>
            <person name="Barry K."/>
            <person name="Bills G."/>
            <person name="Bluhm B.H."/>
            <person name="Cannon C."/>
            <person name="Castanera R."/>
            <person name="Culley D.E."/>
            <person name="Daum C."/>
            <person name="Ezra D."/>
            <person name="Gonzalez J.B."/>
            <person name="Henrissat B."/>
            <person name="Kuo A."/>
            <person name="Liang C."/>
            <person name="Lipzen A."/>
            <person name="Lutzoni F."/>
            <person name="Magnuson J."/>
            <person name="Mondo S."/>
            <person name="Nolan M."/>
            <person name="Ohm R."/>
            <person name="Pangilinan J."/>
            <person name="Park H.-J."/>
            <person name="Ramirez L."/>
            <person name="Alfaro M."/>
            <person name="Sun H."/>
            <person name="Tritt A."/>
            <person name="Yoshinaga Y."/>
            <person name="Zwiers L.-H."/>
            <person name="Turgeon B.G."/>
            <person name="Goodwin S.B."/>
            <person name="Spatafora J.W."/>
            <person name="Crous P.W."/>
            <person name="Grigoriev I.V."/>
        </authorList>
    </citation>
    <scope>NUCLEOTIDE SEQUENCE</scope>
    <source>
        <strain evidence="8">CBS 342.82</strain>
    </source>
</reference>
<proteinExistence type="predicted"/>
<dbReference type="GO" id="GO:0016020">
    <property type="term" value="C:membrane"/>
    <property type="evidence" value="ECO:0007669"/>
    <property type="project" value="UniProtKB-SubCell"/>
</dbReference>
<comment type="subcellular location">
    <subcellularLocation>
        <location evidence="1">Membrane</location>
        <topology evidence="1">Multi-pass membrane protein</topology>
    </subcellularLocation>
</comment>
<keyword evidence="3 5" id="KW-1133">Transmembrane helix</keyword>
<gene>
    <name evidence="8" type="ORF">K489DRAFT_430212</name>
</gene>
<organism evidence="8">
    <name type="scientific">Dissoconium aciculare CBS 342.82</name>
    <dbReference type="NCBI Taxonomy" id="1314786"/>
    <lineage>
        <taxon>Eukaryota</taxon>
        <taxon>Fungi</taxon>
        <taxon>Dikarya</taxon>
        <taxon>Ascomycota</taxon>
        <taxon>Pezizomycotina</taxon>
        <taxon>Dothideomycetes</taxon>
        <taxon>Dothideomycetidae</taxon>
        <taxon>Mycosphaerellales</taxon>
        <taxon>Dissoconiaceae</taxon>
        <taxon>Dissoconium</taxon>
    </lineage>
</organism>
<dbReference type="OrthoDB" id="433512at2759"/>
<feature type="transmembrane region" description="Helical" evidence="5">
    <location>
        <begin position="317"/>
        <end position="337"/>
    </location>
</feature>
<dbReference type="PANTHER" id="PTHR24064">
    <property type="entry name" value="SOLUTE CARRIER FAMILY 22 MEMBER"/>
    <property type="match status" value="1"/>
</dbReference>
<dbReference type="InterPro" id="IPR036259">
    <property type="entry name" value="MFS_trans_sf"/>
</dbReference>
<evidence type="ECO:0000313" key="7">
    <source>
        <dbReference type="Proteomes" id="UP000504637"/>
    </source>
</evidence>
<dbReference type="GO" id="GO:0022857">
    <property type="term" value="F:transmembrane transporter activity"/>
    <property type="evidence" value="ECO:0007669"/>
    <property type="project" value="InterPro"/>
</dbReference>
<feature type="transmembrane region" description="Helical" evidence="5">
    <location>
        <begin position="508"/>
        <end position="532"/>
    </location>
</feature>